<feature type="non-terminal residue" evidence="1">
    <location>
        <position position="224"/>
    </location>
</feature>
<protein>
    <submittedName>
        <fullName evidence="1">Uncharacterized protein</fullName>
    </submittedName>
</protein>
<dbReference type="AlphaFoldDB" id="X1BBM9"/>
<organism evidence="1">
    <name type="scientific">marine sediment metagenome</name>
    <dbReference type="NCBI Taxonomy" id="412755"/>
    <lineage>
        <taxon>unclassified sequences</taxon>
        <taxon>metagenomes</taxon>
        <taxon>ecological metagenomes</taxon>
    </lineage>
</organism>
<comment type="caution">
    <text evidence="1">The sequence shown here is derived from an EMBL/GenBank/DDBJ whole genome shotgun (WGS) entry which is preliminary data.</text>
</comment>
<evidence type="ECO:0000313" key="1">
    <source>
        <dbReference type="EMBL" id="GAG93339.1"/>
    </source>
</evidence>
<sequence length="224" mass="25609">MKSKIKQSIALIAIILVLALSSTICINLHTYIDNSNNKSSTDPNEDISILSDSSKSLIFHEDFNDTSNFWDLYDVSKRTMSLSYVPSDDSYTSSADPGGNYGSQSQCKVTNETGWAFSDGSWIIGSHWTEPYDIFWDGSNWWVLDYYYHIVQKYTSSWGHTGIYYDLGSQDDHPRSIAWDGTNWWMVGNDHIVYKYDASWDYTGISYDIGFEDDDPTSIFWDGT</sequence>
<name>X1BBM9_9ZZZZ</name>
<dbReference type="EMBL" id="BART01019559">
    <property type="protein sequence ID" value="GAG93339.1"/>
    <property type="molecule type" value="Genomic_DNA"/>
</dbReference>
<gene>
    <name evidence="1" type="ORF">S01H4_36558</name>
</gene>
<reference evidence="1" key="1">
    <citation type="journal article" date="2014" name="Front. Microbiol.">
        <title>High frequency of phylogenetically diverse reductive dehalogenase-homologous genes in deep subseafloor sedimentary metagenomes.</title>
        <authorList>
            <person name="Kawai M."/>
            <person name="Futagami T."/>
            <person name="Toyoda A."/>
            <person name="Takaki Y."/>
            <person name="Nishi S."/>
            <person name="Hori S."/>
            <person name="Arai W."/>
            <person name="Tsubouchi T."/>
            <person name="Morono Y."/>
            <person name="Uchiyama I."/>
            <person name="Ito T."/>
            <person name="Fujiyama A."/>
            <person name="Inagaki F."/>
            <person name="Takami H."/>
        </authorList>
    </citation>
    <scope>NUCLEOTIDE SEQUENCE</scope>
    <source>
        <strain evidence="1">Expedition CK06-06</strain>
    </source>
</reference>
<proteinExistence type="predicted"/>
<dbReference type="SUPFAM" id="SSF63825">
    <property type="entry name" value="YWTD domain"/>
    <property type="match status" value="1"/>
</dbReference>
<accession>X1BBM9</accession>